<sequence>MKGINKLLLAIGILLISTTAFCQNTENHTIPKKDIKVNKEYDEDGNLIRYDSTYVYSWSSDSTHHFFSDSAFLNKMDMSRMHKRMQEQLSRFFGPDSLRKQNNRHPFFSDDFFKDDFFDRDFFDSSMFPRNFHQRDSSQNDFFKELEEMMKNRRQFRQQHSNEMQRELDSLRRDFLDQRRKYYQQRDSIYRKHRGMQSNTVDL</sequence>
<dbReference type="RefSeq" id="WP_171594660.1">
    <property type="nucleotide sequence ID" value="NZ_RZNH01000007.1"/>
</dbReference>
<feature type="chain" id="PRO_5047308391" evidence="2">
    <location>
        <begin position="23"/>
        <end position="203"/>
    </location>
</feature>
<dbReference type="EMBL" id="RZNH01000007">
    <property type="protein sequence ID" value="NOU59381.1"/>
    <property type="molecule type" value="Genomic_DNA"/>
</dbReference>
<name>A0ABX1WTF6_9BACT</name>
<organism evidence="3 4">
    <name type="scientific">Marinifilum caeruleilacunae</name>
    <dbReference type="NCBI Taxonomy" id="2499076"/>
    <lineage>
        <taxon>Bacteria</taxon>
        <taxon>Pseudomonadati</taxon>
        <taxon>Bacteroidota</taxon>
        <taxon>Bacteroidia</taxon>
        <taxon>Marinilabiliales</taxon>
        <taxon>Marinifilaceae</taxon>
    </lineage>
</organism>
<keyword evidence="4" id="KW-1185">Reference proteome</keyword>
<evidence type="ECO:0000313" key="3">
    <source>
        <dbReference type="EMBL" id="NOU59381.1"/>
    </source>
</evidence>
<evidence type="ECO:0000313" key="4">
    <source>
        <dbReference type="Proteomes" id="UP000732105"/>
    </source>
</evidence>
<keyword evidence="2" id="KW-0732">Signal</keyword>
<feature type="coiled-coil region" evidence="1">
    <location>
        <begin position="146"/>
        <end position="181"/>
    </location>
</feature>
<accession>A0ABX1WTF6</accession>
<keyword evidence="1" id="KW-0175">Coiled coil</keyword>
<reference evidence="3 4" key="1">
    <citation type="submission" date="2018-12" db="EMBL/GenBank/DDBJ databases">
        <title>Marinifilum JC070 sp. nov., a marine bacterium isolated from Yongle Blue Hole in the South China Sea.</title>
        <authorList>
            <person name="Fu T."/>
        </authorList>
    </citation>
    <scope>NUCLEOTIDE SEQUENCE [LARGE SCALE GENOMIC DNA]</scope>
    <source>
        <strain evidence="3 4">JC070</strain>
    </source>
</reference>
<evidence type="ECO:0000256" key="2">
    <source>
        <dbReference type="SAM" id="SignalP"/>
    </source>
</evidence>
<feature type="signal peptide" evidence="2">
    <location>
        <begin position="1"/>
        <end position="22"/>
    </location>
</feature>
<protein>
    <submittedName>
        <fullName evidence="3">Uncharacterized protein</fullName>
    </submittedName>
</protein>
<dbReference type="Proteomes" id="UP000732105">
    <property type="component" value="Unassembled WGS sequence"/>
</dbReference>
<gene>
    <name evidence="3" type="ORF">ELS83_06100</name>
</gene>
<evidence type="ECO:0000256" key="1">
    <source>
        <dbReference type="SAM" id="Coils"/>
    </source>
</evidence>
<comment type="caution">
    <text evidence="3">The sequence shown here is derived from an EMBL/GenBank/DDBJ whole genome shotgun (WGS) entry which is preliminary data.</text>
</comment>
<proteinExistence type="predicted"/>